<sequence length="567" mass="64282">MDQPPLSSDSVLKSLLKTNRPPTNQETAIIRESMAPTNEKLKVVEAQISDTVAHIQALKAQVDQAEIKLQRLRQEEAAIWETFADHRRVFSPFRNLPEDILREICVACAEVDMPSLSYCSTPLPYRLAQISSGMRHVALTTPFIWSSMNVYIDPDMAYYKRLDKPDYSILARTVREWLERSGQLALTVVIRDATASTAYSWLRNVQTDPSNVLFDALLSYSARWKEIQFHSSRDVQSAAMTRIAELTAIDVPLLQSISLCLGGYVSGPVFYNSPLLTIPTIRHITLDADHIQEFNVNWAFLTSVTLGGNFYRRFYSRNGTFHYRSAIARILQKTKCLEFCDIVVCPDRSEEHYVDKIALPFLKTLFINEDLNDPSAASSILDIITAPNLAIFHVRGMLLDLSLANFFKQSQCIQELSLPYLRKDESFSDTIGLLRHCPSLTALSLQPCQWNKGTQPSKRDADSLLRAFVEEGGIGITCPLLQHFAFTGKIQFSLETLRLFLETKQGKVATLNALLPWKRVAFNIRGIEDQEMHQQMLDLVSQKKAAGLDVDIFVNEESRLKDYRLCC</sequence>
<name>A0A0D2LDB0_HYPSF</name>
<reference evidence="3" key="1">
    <citation type="submission" date="2014-04" db="EMBL/GenBank/DDBJ databases">
        <title>Evolutionary Origins and Diversification of the Mycorrhizal Mutualists.</title>
        <authorList>
            <consortium name="DOE Joint Genome Institute"/>
            <consortium name="Mycorrhizal Genomics Consortium"/>
            <person name="Kohler A."/>
            <person name="Kuo A."/>
            <person name="Nagy L.G."/>
            <person name="Floudas D."/>
            <person name="Copeland A."/>
            <person name="Barry K.W."/>
            <person name="Cichocki N."/>
            <person name="Veneault-Fourrey C."/>
            <person name="LaButti K."/>
            <person name="Lindquist E.A."/>
            <person name="Lipzen A."/>
            <person name="Lundell T."/>
            <person name="Morin E."/>
            <person name="Murat C."/>
            <person name="Riley R."/>
            <person name="Ohm R."/>
            <person name="Sun H."/>
            <person name="Tunlid A."/>
            <person name="Henrissat B."/>
            <person name="Grigoriev I.V."/>
            <person name="Hibbett D.S."/>
            <person name="Martin F."/>
        </authorList>
    </citation>
    <scope>NUCLEOTIDE SEQUENCE [LARGE SCALE GENOMIC DNA]</scope>
    <source>
        <strain evidence="3">FD-334 SS-4</strain>
    </source>
</reference>
<dbReference type="InterPro" id="IPR032675">
    <property type="entry name" value="LRR_dom_sf"/>
</dbReference>
<accession>A0A0D2LDB0</accession>
<evidence type="ECO:0000256" key="1">
    <source>
        <dbReference type="SAM" id="Coils"/>
    </source>
</evidence>
<feature type="coiled-coil region" evidence="1">
    <location>
        <begin position="48"/>
        <end position="75"/>
    </location>
</feature>
<evidence type="ECO:0000313" key="3">
    <source>
        <dbReference type="Proteomes" id="UP000054270"/>
    </source>
</evidence>
<proteinExistence type="predicted"/>
<dbReference type="EMBL" id="KN817532">
    <property type="protein sequence ID" value="KJA25392.1"/>
    <property type="molecule type" value="Genomic_DNA"/>
</dbReference>
<dbReference type="OMA" id="WARLSHS"/>
<dbReference type="AlphaFoldDB" id="A0A0D2LDB0"/>
<dbReference type="SUPFAM" id="SSF52047">
    <property type="entry name" value="RNI-like"/>
    <property type="match status" value="1"/>
</dbReference>
<keyword evidence="3" id="KW-1185">Reference proteome</keyword>
<dbReference type="Gene3D" id="3.80.10.10">
    <property type="entry name" value="Ribonuclease Inhibitor"/>
    <property type="match status" value="1"/>
</dbReference>
<gene>
    <name evidence="2" type="ORF">HYPSUDRAFT_199914</name>
</gene>
<dbReference type="OrthoDB" id="3365698at2759"/>
<evidence type="ECO:0000313" key="2">
    <source>
        <dbReference type="EMBL" id="KJA25392.1"/>
    </source>
</evidence>
<protein>
    <recommendedName>
        <fullName evidence="4">F-box domain-containing protein</fullName>
    </recommendedName>
</protein>
<evidence type="ECO:0008006" key="4">
    <source>
        <dbReference type="Google" id="ProtNLM"/>
    </source>
</evidence>
<keyword evidence="1" id="KW-0175">Coiled coil</keyword>
<dbReference type="Proteomes" id="UP000054270">
    <property type="component" value="Unassembled WGS sequence"/>
</dbReference>
<organism evidence="2 3">
    <name type="scientific">Hypholoma sublateritium (strain FD-334 SS-4)</name>
    <dbReference type="NCBI Taxonomy" id="945553"/>
    <lineage>
        <taxon>Eukaryota</taxon>
        <taxon>Fungi</taxon>
        <taxon>Dikarya</taxon>
        <taxon>Basidiomycota</taxon>
        <taxon>Agaricomycotina</taxon>
        <taxon>Agaricomycetes</taxon>
        <taxon>Agaricomycetidae</taxon>
        <taxon>Agaricales</taxon>
        <taxon>Agaricineae</taxon>
        <taxon>Strophariaceae</taxon>
        <taxon>Hypholoma</taxon>
    </lineage>
</organism>
<dbReference type="STRING" id="945553.A0A0D2LDB0"/>